<evidence type="ECO:0000313" key="2">
    <source>
        <dbReference type="EMBL" id="ATE56210.1"/>
    </source>
</evidence>
<dbReference type="SUPFAM" id="SSF53448">
    <property type="entry name" value="Nucleotide-diphospho-sugar transferases"/>
    <property type="match status" value="1"/>
</dbReference>
<dbReference type="Pfam" id="PF12804">
    <property type="entry name" value="NTP_transf_3"/>
    <property type="match status" value="1"/>
</dbReference>
<proteinExistence type="predicted"/>
<accession>A0A290ZB01</accession>
<dbReference type="AlphaFoldDB" id="A0A290ZB01"/>
<organism evidence="2 3">
    <name type="scientific">Actinosynnema pretiosum</name>
    <dbReference type="NCBI Taxonomy" id="42197"/>
    <lineage>
        <taxon>Bacteria</taxon>
        <taxon>Bacillati</taxon>
        <taxon>Actinomycetota</taxon>
        <taxon>Actinomycetes</taxon>
        <taxon>Pseudonocardiales</taxon>
        <taxon>Pseudonocardiaceae</taxon>
        <taxon>Actinosynnema</taxon>
    </lineage>
</organism>
<protein>
    <submittedName>
        <fullName evidence="2">Molybdopterin-guanine dinucleotide biosynthesis protein A</fullName>
    </submittedName>
</protein>
<dbReference type="PANTHER" id="PTHR43777:SF1">
    <property type="entry name" value="MOLYBDENUM COFACTOR CYTIDYLYLTRANSFERASE"/>
    <property type="match status" value="1"/>
</dbReference>
<feature type="domain" description="MobA-like NTP transferase" evidence="1">
    <location>
        <begin position="5"/>
        <end position="161"/>
    </location>
</feature>
<name>A0A290ZB01_9PSEU</name>
<dbReference type="PANTHER" id="PTHR43777">
    <property type="entry name" value="MOLYBDENUM COFACTOR CYTIDYLYLTRANSFERASE"/>
    <property type="match status" value="1"/>
</dbReference>
<dbReference type="EMBL" id="CP023445">
    <property type="protein sequence ID" value="ATE56210.1"/>
    <property type="molecule type" value="Genomic_DNA"/>
</dbReference>
<reference evidence="2" key="1">
    <citation type="submission" date="2017-09" db="EMBL/GenBank/DDBJ databases">
        <title>Complete Genome Sequence of ansamitocin-producing Bacterium Actinosynnema pretiosum X47.</title>
        <authorList>
            <person name="Cao G."/>
            <person name="Zong G."/>
            <person name="Zhong C."/>
            <person name="Fu J."/>
        </authorList>
    </citation>
    <scope>NUCLEOTIDE SEQUENCE [LARGE SCALE GENOMIC DNA]</scope>
    <source>
        <strain evidence="2">X47</strain>
    </source>
</reference>
<dbReference type="InterPro" id="IPR025877">
    <property type="entry name" value="MobA-like_NTP_Trfase"/>
</dbReference>
<dbReference type="GO" id="GO:0016779">
    <property type="term" value="F:nucleotidyltransferase activity"/>
    <property type="evidence" value="ECO:0007669"/>
    <property type="project" value="UniProtKB-ARBA"/>
</dbReference>
<sequence length="184" mass="18380">MGVTGLLLAAGAGRRYGRPKALVSQGGALWVETACGVLRAAGCDRVVVVLGASSARVRATASLGDAVVVDNADWSTGVGSSLRVGLAAAGDRDAVAVLPVDTPGVTADAVARLLVLASPAVLARACYAGVPGHPVLIGRDHWGPVSESAHADVGARDYLVEHGVLMVPCEDVADGDDVDAPPAT</sequence>
<dbReference type="RefSeq" id="WP_096496027.1">
    <property type="nucleotide sequence ID" value="NZ_CP023445.1"/>
</dbReference>
<dbReference type="InterPro" id="IPR029044">
    <property type="entry name" value="Nucleotide-diphossugar_trans"/>
</dbReference>
<dbReference type="CDD" id="cd04182">
    <property type="entry name" value="GT_2_like_f"/>
    <property type="match status" value="1"/>
</dbReference>
<keyword evidence="3" id="KW-1185">Reference proteome</keyword>
<gene>
    <name evidence="2" type="ORF">CNX65_25480</name>
</gene>
<dbReference type="Proteomes" id="UP000218505">
    <property type="component" value="Chromosome"/>
</dbReference>
<evidence type="ECO:0000313" key="3">
    <source>
        <dbReference type="Proteomes" id="UP000218505"/>
    </source>
</evidence>
<dbReference type="KEGG" id="apre:CNX65_25480"/>
<evidence type="ECO:0000259" key="1">
    <source>
        <dbReference type="Pfam" id="PF12804"/>
    </source>
</evidence>
<dbReference type="Gene3D" id="3.90.550.10">
    <property type="entry name" value="Spore Coat Polysaccharide Biosynthesis Protein SpsA, Chain A"/>
    <property type="match status" value="1"/>
</dbReference>